<reference evidence="1 2" key="1">
    <citation type="submission" date="2017-02" db="EMBL/GenBank/DDBJ databases">
        <title>Mycobacterium kansasii genomes.</title>
        <authorList>
            <person name="Borowka P."/>
            <person name="Strapagiel D."/>
            <person name="Marciniak B."/>
            <person name="Lach J."/>
            <person name="Bakula Z."/>
            <person name="Van Ingen J."/>
            <person name="Safianowska A."/>
            <person name="Brzostek A."/>
            <person name="Dziadek J."/>
            <person name="Jagielski T."/>
        </authorList>
    </citation>
    <scope>NUCLEOTIDE SEQUENCE [LARGE SCALE GENOMIC DNA]</scope>
    <source>
        <strain evidence="1 2">12MK</strain>
    </source>
</reference>
<dbReference type="AlphaFoldDB" id="A0A8E2LNV2"/>
<evidence type="ECO:0000313" key="2">
    <source>
        <dbReference type="Proteomes" id="UP000192335"/>
    </source>
</evidence>
<dbReference type="RefSeq" id="WP_075549116.1">
    <property type="nucleotide sequence ID" value="NZ_CADEAW010000095.1"/>
</dbReference>
<name>A0A8E2LNV2_9MYCO</name>
<proteinExistence type="predicted"/>
<dbReference type="GeneID" id="66600096"/>
<evidence type="ECO:0000313" key="1">
    <source>
        <dbReference type="EMBL" id="ORC08886.1"/>
    </source>
</evidence>
<protein>
    <submittedName>
        <fullName evidence="1">Uncharacterized protein</fullName>
    </submittedName>
</protein>
<dbReference type="Proteomes" id="UP000192335">
    <property type="component" value="Unassembled WGS sequence"/>
</dbReference>
<accession>A0A8E2LNV2</accession>
<organism evidence="1 2">
    <name type="scientific">Mycobacterium persicum</name>
    <dbReference type="NCBI Taxonomy" id="1487726"/>
    <lineage>
        <taxon>Bacteria</taxon>
        <taxon>Bacillati</taxon>
        <taxon>Actinomycetota</taxon>
        <taxon>Actinomycetes</taxon>
        <taxon>Mycobacteriales</taxon>
        <taxon>Mycobacteriaceae</taxon>
        <taxon>Mycobacterium</taxon>
    </lineage>
</organism>
<sequence length="81" mass="7676">MEPPVGAASAVASGGDIELGAVGSGVVGGGVEVARRAVAGIGQQLARACPVLAVVCSVIAIRLPTSEALALTSVATMTGCS</sequence>
<comment type="caution">
    <text evidence="1">The sequence shown here is derived from an EMBL/GenBank/DDBJ whole genome shotgun (WGS) entry which is preliminary data.</text>
</comment>
<gene>
    <name evidence="1" type="ORF">B4U45_22110</name>
</gene>
<dbReference type="EMBL" id="MWQA01000001">
    <property type="protein sequence ID" value="ORC08886.1"/>
    <property type="molecule type" value="Genomic_DNA"/>
</dbReference>